<evidence type="ECO:0000313" key="4">
    <source>
        <dbReference type="Proteomes" id="UP000640930"/>
    </source>
</evidence>
<feature type="transmembrane region" description="Helical" evidence="1">
    <location>
        <begin position="176"/>
        <end position="197"/>
    </location>
</feature>
<evidence type="ECO:0000313" key="3">
    <source>
        <dbReference type="EMBL" id="MBD8028250.1"/>
    </source>
</evidence>
<organism evidence="3 4">
    <name type="scientific">Ureibacillus galli</name>
    <dbReference type="NCBI Taxonomy" id="2762222"/>
    <lineage>
        <taxon>Bacteria</taxon>
        <taxon>Bacillati</taxon>
        <taxon>Bacillota</taxon>
        <taxon>Bacilli</taxon>
        <taxon>Bacillales</taxon>
        <taxon>Caryophanaceae</taxon>
        <taxon>Ureibacillus</taxon>
    </lineage>
</organism>
<feature type="domain" description="CAAX prenyl protease 2/Lysostaphin resistance protein A-like" evidence="2">
    <location>
        <begin position="121"/>
        <end position="217"/>
    </location>
</feature>
<dbReference type="EMBL" id="JACSQA010000034">
    <property type="protein sequence ID" value="MBD8028250.1"/>
    <property type="molecule type" value="Genomic_DNA"/>
</dbReference>
<proteinExistence type="predicted"/>
<dbReference type="GO" id="GO:0008237">
    <property type="term" value="F:metallopeptidase activity"/>
    <property type="evidence" value="ECO:0007669"/>
    <property type="project" value="UniProtKB-KW"/>
</dbReference>
<keyword evidence="1" id="KW-1133">Transmembrane helix</keyword>
<dbReference type="RefSeq" id="WP_191708672.1">
    <property type="nucleotide sequence ID" value="NZ_JACSQA010000034.1"/>
</dbReference>
<dbReference type="PANTHER" id="PTHR39430">
    <property type="entry name" value="MEMBRANE-ASSOCIATED PROTEASE-RELATED"/>
    <property type="match status" value="1"/>
</dbReference>
<reference evidence="3 4" key="1">
    <citation type="submission" date="2020-08" db="EMBL/GenBank/DDBJ databases">
        <title>A Genomic Blueprint of the Chicken Gut Microbiome.</title>
        <authorList>
            <person name="Gilroy R."/>
            <person name="Ravi A."/>
            <person name="Getino M."/>
            <person name="Pursley I."/>
            <person name="Horton D.L."/>
            <person name="Alikhan N.-F."/>
            <person name="Baker D."/>
            <person name="Gharbi K."/>
            <person name="Hall N."/>
            <person name="Watson M."/>
            <person name="Adriaenssens E.M."/>
            <person name="Foster-Nyarko E."/>
            <person name="Jarju S."/>
            <person name="Secka A."/>
            <person name="Antonio M."/>
            <person name="Oren A."/>
            <person name="Chaudhuri R."/>
            <person name="La Ragione R.M."/>
            <person name="Hildebrand F."/>
            <person name="Pallen M.J."/>
        </authorList>
    </citation>
    <scope>NUCLEOTIDE SEQUENCE [LARGE SCALE GENOMIC DNA]</scope>
    <source>
        <strain evidence="3 4">Re31</strain>
    </source>
</reference>
<dbReference type="InterPro" id="IPR003675">
    <property type="entry name" value="Rce1/LyrA-like_dom"/>
</dbReference>
<feature type="transmembrane region" description="Helical" evidence="1">
    <location>
        <begin position="15"/>
        <end position="34"/>
    </location>
</feature>
<feature type="transmembrane region" description="Helical" evidence="1">
    <location>
        <begin position="46"/>
        <end position="68"/>
    </location>
</feature>
<keyword evidence="1" id="KW-0812">Transmembrane</keyword>
<keyword evidence="4" id="KW-1185">Reference proteome</keyword>
<feature type="transmembrane region" description="Helical" evidence="1">
    <location>
        <begin position="120"/>
        <end position="139"/>
    </location>
</feature>
<keyword evidence="3" id="KW-0482">Metalloprotease</keyword>
<comment type="caution">
    <text evidence="3">The sequence shown here is derived from an EMBL/GenBank/DDBJ whole genome shotgun (WGS) entry which is preliminary data.</text>
</comment>
<keyword evidence="3" id="KW-0645">Protease</keyword>
<dbReference type="PANTHER" id="PTHR39430:SF1">
    <property type="entry name" value="PROTEASE"/>
    <property type="match status" value="1"/>
</dbReference>
<keyword evidence="3" id="KW-0378">Hydrolase</keyword>
<protein>
    <submittedName>
        <fullName evidence="3">CPBP family intramembrane metalloprotease</fullName>
    </submittedName>
</protein>
<evidence type="ECO:0000256" key="1">
    <source>
        <dbReference type="SAM" id="Phobius"/>
    </source>
</evidence>
<feature type="transmembrane region" description="Helical" evidence="1">
    <location>
        <begin position="204"/>
        <end position="221"/>
    </location>
</feature>
<feature type="transmembrane region" description="Helical" evidence="1">
    <location>
        <begin position="151"/>
        <end position="170"/>
    </location>
</feature>
<feature type="transmembrane region" description="Helical" evidence="1">
    <location>
        <begin position="89"/>
        <end position="108"/>
    </location>
</feature>
<accession>A0ABR8XG99</accession>
<sequence>MGELQIDLKINKSYIWIYFIIFYVLWSVRELWIVQYLDLMDSVPRAITSAIIKIVIWIIPVILMAKIIEKSNPTSYLGLRSNFKKSFKWICWVFLVFIFYAILNITVLDNNIDFHIGFDEWLNVFLLVGITEEIVFRGFILKKLMDSFRFWIANTITSFLFVSIHFPIWIHKGLFLFPDILITSINIFVLSAIFGYIYKKTSSIWSVIIIHSFYNLLVLIFY</sequence>
<keyword evidence="1" id="KW-0472">Membrane</keyword>
<dbReference type="Pfam" id="PF02517">
    <property type="entry name" value="Rce1-like"/>
    <property type="match status" value="1"/>
</dbReference>
<name>A0ABR8XG99_9BACL</name>
<gene>
    <name evidence="3" type="ORF">H9636_16505</name>
</gene>
<dbReference type="Proteomes" id="UP000640930">
    <property type="component" value="Unassembled WGS sequence"/>
</dbReference>
<evidence type="ECO:0000259" key="2">
    <source>
        <dbReference type="Pfam" id="PF02517"/>
    </source>
</evidence>